<keyword evidence="8" id="KW-0472">Membrane</keyword>
<dbReference type="PROSITE" id="PS00211">
    <property type="entry name" value="ABC_TRANSPORTER_1"/>
    <property type="match status" value="1"/>
</dbReference>
<evidence type="ECO:0000256" key="3">
    <source>
        <dbReference type="ARBA" id="ARBA00022475"/>
    </source>
</evidence>
<keyword evidence="12" id="KW-1185">Reference proteome</keyword>
<dbReference type="RefSeq" id="WP_095660370.1">
    <property type="nucleotide sequence ID" value="NZ_CP019688.1"/>
</dbReference>
<dbReference type="Gene3D" id="3.40.50.300">
    <property type="entry name" value="P-loop containing nucleotide triphosphate hydrolases"/>
    <property type="match status" value="2"/>
</dbReference>
<name>A0A1Q2HY06_9CORY</name>
<dbReference type="InterPro" id="IPR017871">
    <property type="entry name" value="ABC_transporter-like_CS"/>
</dbReference>
<evidence type="ECO:0000256" key="9">
    <source>
        <dbReference type="SAM" id="MobiDB-lite"/>
    </source>
</evidence>
<evidence type="ECO:0000256" key="8">
    <source>
        <dbReference type="ARBA" id="ARBA00023136"/>
    </source>
</evidence>
<keyword evidence="3" id="KW-1003">Cell membrane</keyword>
<evidence type="ECO:0000313" key="11">
    <source>
        <dbReference type="EMBL" id="AQQ15722.1"/>
    </source>
</evidence>
<dbReference type="CDD" id="cd03215">
    <property type="entry name" value="ABC_Carb_Monos_II"/>
    <property type="match status" value="1"/>
</dbReference>
<dbReference type="SMART" id="SM00382">
    <property type="entry name" value="AAA"/>
    <property type="match status" value="2"/>
</dbReference>
<keyword evidence="5" id="KW-0547">Nucleotide-binding</keyword>
<evidence type="ECO:0000256" key="1">
    <source>
        <dbReference type="ARBA" id="ARBA00004202"/>
    </source>
</evidence>
<comment type="subcellular location">
    <subcellularLocation>
        <location evidence="1">Cell membrane</location>
        <topology evidence="1">Peripheral membrane protein</topology>
    </subcellularLocation>
</comment>
<evidence type="ECO:0000256" key="7">
    <source>
        <dbReference type="ARBA" id="ARBA00022967"/>
    </source>
</evidence>
<dbReference type="GO" id="GO:0005524">
    <property type="term" value="F:ATP binding"/>
    <property type="evidence" value="ECO:0007669"/>
    <property type="project" value="UniProtKB-KW"/>
</dbReference>
<keyword evidence="11" id="KW-0378">Hydrolase</keyword>
<dbReference type="EMBL" id="CP019688">
    <property type="protein sequence ID" value="AQQ15722.1"/>
    <property type="molecule type" value="Genomic_DNA"/>
</dbReference>
<dbReference type="InterPro" id="IPR003439">
    <property type="entry name" value="ABC_transporter-like_ATP-bd"/>
</dbReference>
<feature type="domain" description="ABC transporter" evidence="10">
    <location>
        <begin position="6"/>
        <end position="241"/>
    </location>
</feature>
<evidence type="ECO:0000259" key="10">
    <source>
        <dbReference type="PROSITE" id="PS50893"/>
    </source>
</evidence>
<dbReference type="EC" id="3.6.3.17" evidence="11"/>
<reference evidence="11 12" key="1">
    <citation type="submission" date="2016-12" db="EMBL/GenBank/DDBJ databases">
        <authorList>
            <person name="Song W.-J."/>
            <person name="Kurnit D.M."/>
        </authorList>
    </citation>
    <scope>NUCLEOTIDE SEQUENCE [LARGE SCALE GENOMIC DNA]</scope>
    <source>
        <strain evidence="11 12">DSM 30827</strain>
    </source>
</reference>
<dbReference type="OrthoDB" id="7757085at2"/>
<keyword evidence="7" id="KW-1278">Translocase</keyword>
<evidence type="ECO:0000256" key="6">
    <source>
        <dbReference type="ARBA" id="ARBA00022840"/>
    </source>
</evidence>
<dbReference type="InterPro" id="IPR003593">
    <property type="entry name" value="AAA+_ATPase"/>
</dbReference>
<dbReference type="PROSITE" id="PS50893">
    <property type="entry name" value="ABC_TRANSPORTER_2"/>
    <property type="match status" value="2"/>
</dbReference>
<dbReference type="GO" id="GO:0016887">
    <property type="term" value="F:ATP hydrolysis activity"/>
    <property type="evidence" value="ECO:0007669"/>
    <property type="project" value="InterPro"/>
</dbReference>
<evidence type="ECO:0000256" key="2">
    <source>
        <dbReference type="ARBA" id="ARBA00022448"/>
    </source>
</evidence>
<feature type="region of interest" description="Disordered" evidence="9">
    <location>
        <begin position="505"/>
        <end position="524"/>
    </location>
</feature>
<dbReference type="Pfam" id="PF00005">
    <property type="entry name" value="ABC_tran"/>
    <property type="match status" value="2"/>
</dbReference>
<dbReference type="KEGG" id="cgv:CGLAU_08840"/>
<dbReference type="CDD" id="cd03216">
    <property type="entry name" value="ABC_Carb_Monos_I"/>
    <property type="match status" value="1"/>
</dbReference>
<keyword evidence="4" id="KW-0677">Repeat</keyword>
<dbReference type="AlphaFoldDB" id="A0A1Q2HY06"/>
<dbReference type="Proteomes" id="UP000217209">
    <property type="component" value="Chromosome"/>
</dbReference>
<evidence type="ECO:0000313" key="12">
    <source>
        <dbReference type="Proteomes" id="UP000217209"/>
    </source>
</evidence>
<accession>A0A1Q2HY06</accession>
<keyword evidence="2" id="KW-0813">Transport</keyword>
<feature type="compositionally biased region" description="Basic and acidic residues" evidence="9">
    <location>
        <begin position="514"/>
        <end position="524"/>
    </location>
</feature>
<organism evidence="11 12">
    <name type="scientific">Corynebacterium glaucum</name>
    <dbReference type="NCBI Taxonomy" id="187491"/>
    <lineage>
        <taxon>Bacteria</taxon>
        <taxon>Bacillati</taxon>
        <taxon>Actinomycetota</taxon>
        <taxon>Actinomycetes</taxon>
        <taxon>Mycobacteriales</taxon>
        <taxon>Corynebacteriaceae</taxon>
        <taxon>Corynebacterium</taxon>
    </lineage>
</organism>
<dbReference type="GO" id="GO:0005886">
    <property type="term" value="C:plasma membrane"/>
    <property type="evidence" value="ECO:0007669"/>
    <property type="project" value="UniProtKB-SubCell"/>
</dbReference>
<protein>
    <submittedName>
        <fullName evidence="11">Ribose import ATP-binding protein RbsA</fullName>
        <ecNumber evidence="11">3.6.3.17</ecNumber>
    </submittedName>
</protein>
<proteinExistence type="predicted"/>
<dbReference type="PANTHER" id="PTHR43790:SF9">
    <property type="entry name" value="GALACTOFURANOSE TRANSPORTER ATP-BINDING PROTEIN YTFR"/>
    <property type="match status" value="1"/>
</dbReference>
<dbReference type="InterPro" id="IPR050107">
    <property type="entry name" value="ABC_carbohydrate_import_ATPase"/>
</dbReference>
<feature type="domain" description="ABC transporter" evidence="10">
    <location>
        <begin position="243"/>
        <end position="494"/>
    </location>
</feature>
<dbReference type="InterPro" id="IPR027417">
    <property type="entry name" value="P-loop_NTPase"/>
</dbReference>
<sequence length="524" mass="55309">MTTPILQFENVSKSFGPVRVIEDVSLTVEPGRVLALLGENGAGKSTLIKMMAGVHQPTSGRILVDGQEVTISDTKASEALGIATIHQELNLVPTLSVAENVMLGRTPQRGGLVNFRELRARAKEALDRIKLDVSLNTPVGELGIARQQLVEIAKALSMDARMLILDEPTAALTGHEIEQLFTVMRELKAEGVGMVFISHHLDEIEEIADTVAILRDGHFVAEVPADTPEPVLVRHMVGRDIEDQYPQVEKAIGEPLLEVNGLTSEGKFHDISFTVRAGEVVGLAGLVGAGRTEVVRAIAGADPVDSGTAIINGSQLKSGSVADAISHGIGHVPEDRKAQGLVLGASVSDNIGLATLRSTSKAGLADISGQRRRASEVAETLRIKMAGIDQEIRNLSGGNQQKAVFGRWVLAGSNVLLLDEPTRGVDVGAKVEIYNIINSVTQNGGAVLMVSSELPEVIGMSDRILVMSGGRLAGELPRGASQDDIMALAVSNVDDAIVDAPGTVGAADAAEPGENDKTRREAQL</sequence>
<dbReference type="FunFam" id="3.40.50.300:FF:000127">
    <property type="entry name" value="Ribose import ATP-binding protein RbsA"/>
    <property type="match status" value="1"/>
</dbReference>
<evidence type="ECO:0000256" key="5">
    <source>
        <dbReference type="ARBA" id="ARBA00022741"/>
    </source>
</evidence>
<gene>
    <name evidence="11" type="primary">rbsA</name>
    <name evidence="11" type="ORF">CGLAU_08840</name>
</gene>
<dbReference type="PANTHER" id="PTHR43790">
    <property type="entry name" value="CARBOHYDRATE TRANSPORT ATP-BINDING PROTEIN MG119-RELATED"/>
    <property type="match status" value="1"/>
</dbReference>
<dbReference type="SUPFAM" id="SSF52540">
    <property type="entry name" value="P-loop containing nucleoside triphosphate hydrolases"/>
    <property type="match status" value="2"/>
</dbReference>
<evidence type="ECO:0000256" key="4">
    <source>
        <dbReference type="ARBA" id="ARBA00022737"/>
    </source>
</evidence>
<keyword evidence="6 11" id="KW-0067">ATP-binding</keyword>